<reference evidence="3" key="1">
    <citation type="submission" date="2022-10" db="EMBL/GenBank/DDBJ databases">
        <title>Streptococcus didelphis as causative of fatal infections in opossums (Didelphis albiventris).</title>
        <authorList>
            <person name="Breyer G.M."/>
            <person name="Da Silva M.E.R.J."/>
            <person name="Siqueira F.M."/>
        </authorList>
    </citation>
    <scope>NUCLEOTIDE SEQUENCE [LARGE SCALE GENOMIC DNA]</scope>
    <source>
        <strain evidence="3">LBVP101/21</strain>
    </source>
</reference>
<feature type="coiled-coil region" evidence="1">
    <location>
        <begin position="7"/>
        <end position="37"/>
    </location>
</feature>
<dbReference type="Proteomes" id="UP001238096">
    <property type="component" value="Chromosome"/>
</dbReference>
<evidence type="ECO:0000256" key="1">
    <source>
        <dbReference type="SAM" id="Coils"/>
    </source>
</evidence>
<evidence type="ECO:0000313" key="2">
    <source>
        <dbReference type="EMBL" id="WMB28012.1"/>
    </source>
</evidence>
<dbReference type="EMBL" id="CP110509">
    <property type="protein sequence ID" value="WMB28012.1"/>
    <property type="molecule type" value="Genomic_DNA"/>
</dbReference>
<sequence length="82" mass="9314">MKTEELLEIMLQQQKTIEEQARKIEELEHSLAEKNLKIDKSGSIAEAALALNDIFEKAQAAADQYLLNIKSNQEAQEDKKDV</sequence>
<organism evidence="2 3">
    <name type="scientific">Streptococcus didelphis</name>
    <dbReference type="NCBI Taxonomy" id="102886"/>
    <lineage>
        <taxon>Bacteria</taxon>
        <taxon>Bacillati</taxon>
        <taxon>Bacillota</taxon>
        <taxon>Bacilli</taxon>
        <taxon>Lactobacillales</taxon>
        <taxon>Streptococcaceae</taxon>
        <taxon>Streptococcus</taxon>
    </lineage>
</organism>
<name>A0ABY9LGM5_9STRE</name>
<keyword evidence="3" id="KW-1185">Reference proteome</keyword>
<accession>A0ABY9LGM5</accession>
<gene>
    <name evidence="2" type="ORF">N1496_08590</name>
</gene>
<dbReference type="RefSeq" id="WP_405053794.1">
    <property type="nucleotide sequence ID" value="NZ_CP110509.1"/>
</dbReference>
<evidence type="ECO:0000313" key="3">
    <source>
        <dbReference type="Proteomes" id="UP001238096"/>
    </source>
</evidence>
<keyword evidence="1" id="KW-0175">Coiled coil</keyword>
<proteinExistence type="predicted"/>
<protein>
    <submittedName>
        <fullName evidence="2">DNA repair protein</fullName>
    </submittedName>
</protein>